<dbReference type="InterPro" id="IPR001849">
    <property type="entry name" value="PH_domain"/>
</dbReference>
<dbReference type="Gene3D" id="1.20.900.10">
    <property type="entry name" value="Dbl homology (DH) domain"/>
    <property type="match status" value="2"/>
</dbReference>
<dbReference type="PANTHER" id="PTHR22826">
    <property type="entry name" value="RHO GUANINE EXCHANGE FACTOR-RELATED"/>
    <property type="match status" value="1"/>
</dbReference>
<keyword evidence="1" id="KW-0344">Guanine-nucleotide releasing factor</keyword>
<reference evidence="5" key="1">
    <citation type="submission" date="2025-08" db="UniProtKB">
        <authorList>
            <consortium name="Ensembl"/>
        </authorList>
    </citation>
    <scope>IDENTIFICATION</scope>
</reference>
<accession>A0A3B5MS73</accession>
<dbReference type="Pfam" id="PF22697">
    <property type="entry name" value="SOS1_NGEF_PH"/>
    <property type="match status" value="1"/>
</dbReference>
<dbReference type="GO" id="GO:0005085">
    <property type="term" value="F:guanyl-nucleotide exchange factor activity"/>
    <property type="evidence" value="ECO:0007669"/>
    <property type="project" value="UniProtKB-KW"/>
</dbReference>
<dbReference type="Ensembl" id="ENSXCOT00000026670.1">
    <property type="protein sequence ID" value="ENSXCOP00000026351.1"/>
    <property type="gene ID" value="ENSXCOG00000019673.1"/>
</dbReference>
<organism evidence="5 6">
    <name type="scientific">Xiphophorus couchianus</name>
    <name type="common">Monterrey platyfish</name>
    <dbReference type="NCBI Taxonomy" id="32473"/>
    <lineage>
        <taxon>Eukaryota</taxon>
        <taxon>Metazoa</taxon>
        <taxon>Chordata</taxon>
        <taxon>Craniata</taxon>
        <taxon>Vertebrata</taxon>
        <taxon>Euteleostomi</taxon>
        <taxon>Actinopterygii</taxon>
        <taxon>Neopterygii</taxon>
        <taxon>Teleostei</taxon>
        <taxon>Neoteleostei</taxon>
        <taxon>Acanthomorphata</taxon>
        <taxon>Ovalentaria</taxon>
        <taxon>Atherinomorphae</taxon>
        <taxon>Cyprinodontiformes</taxon>
        <taxon>Poeciliidae</taxon>
        <taxon>Poeciliinae</taxon>
        <taxon>Xiphophorus</taxon>
    </lineage>
</organism>
<dbReference type="PROSITE" id="PS50010">
    <property type="entry name" value="DH_2"/>
    <property type="match status" value="1"/>
</dbReference>
<dbReference type="InterPro" id="IPR000219">
    <property type="entry name" value="DH_dom"/>
</dbReference>
<keyword evidence="3" id="KW-0732">Signal</keyword>
<evidence type="ECO:0000256" key="2">
    <source>
        <dbReference type="SAM" id="Phobius"/>
    </source>
</evidence>
<dbReference type="SMART" id="SM00325">
    <property type="entry name" value="RhoGEF"/>
    <property type="match status" value="1"/>
</dbReference>
<dbReference type="Gene3D" id="2.30.29.30">
    <property type="entry name" value="Pleckstrin-homology domain (PH domain)/Phosphotyrosine-binding domain (PTB)"/>
    <property type="match status" value="1"/>
</dbReference>
<keyword evidence="2" id="KW-1133">Transmembrane helix</keyword>
<protein>
    <submittedName>
        <fullName evidence="5">Rho guanine nucleotide exchange factor (GEF) 25b</fullName>
    </submittedName>
</protein>
<name>A0A3B5MS73_9TELE</name>
<proteinExistence type="predicted"/>
<evidence type="ECO:0000313" key="5">
    <source>
        <dbReference type="Ensembl" id="ENSXCOP00000026351.1"/>
    </source>
</evidence>
<dbReference type="FunFam" id="2.30.29.30:FF:000184">
    <property type="entry name" value="Rho guanine nucleotide exchange factor (GEF) 25"/>
    <property type="match status" value="1"/>
</dbReference>
<dbReference type="InterPro" id="IPR051336">
    <property type="entry name" value="RhoGEF_Guanine_NuclExch_SF"/>
</dbReference>
<evidence type="ECO:0000256" key="3">
    <source>
        <dbReference type="SAM" id="SignalP"/>
    </source>
</evidence>
<dbReference type="PANTHER" id="PTHR22826:SF117">
    <property type="entry name" value="PLECKSTRIN HOMOLOGY DOMAIN-CONTAINING FAMILY G MEMBER 4B-RELATED"/>
    <property type="match status" value="1"/>
</dbReference>
<feature type="transmembrane region" description="Helical" evidence="2">
    <location>
        <begin position="383"/>
        <end position="402"/>
    </location>
</feature>
<keyword evidence="2" id="KW-0472">Membrane</keyword>
<dbReference type="CDD" id="cd13241">
    <property type="entry name" value="PH2_Kalirin_Trio_p63RhoGEF"/>
    <property type="match status" value="1"/>
</dbReference>
<dbReference type="InterPro" id="IPR035899">
    <property type="entry name" value="DBL_dom_sf"/>
</dbReference>
<feature type="signal peptide" evidence="3">
    <location>
        <begin position="1"/>
        <end position="18"/>
    </location>
</feature>
<dbReference type="InterPro" id="IPR011993">
    <property type="entry name" value="PH-like_dom_sf"/>
</dbReference>
<dbReference type="STRING" id="32473.ENSXCOP00000026351"/>
<evidence type="ECO:0000259" key="4">
    <source>
        <dbReference type="PROSITE" id="PS50010"/>
    </source>
</evidence>
<dbReference type="GO" id="GO:0019898">
    <property type="term" value="C:extrinsic component of membrane"/>
    <property type="evidence" value="ECO:0007669"/>
    <property type="project" value="TreeGrafter"/>
</dbReference>
<keyword evidence="2" id="KW-0812">Transmembrane</keyword>
<keyword evidence="6" id="KW-1185">Reference proteome</keyword>
<evidence type="ECO:0000313" key="6">
    <source>
        <dbReference type="Proteomes" id="UP000261380"/>
    </source>
</evidence>
<sequence length="511" mass="58524">HYAHFTHLLFELLHLCLSTSLISYSLLYLYVLTELIETERLYVEDLGLMVQGYMTMMANQGVPEDMRGKDRIVFGNIHQIYDWHKDYFLGELEKCVSDPDSLAQLFIKHVSLKKIHKSVGGLFSHLRQLLQLNDLLIKPVQRIMKYQLLLKDFLKYYSKAGRDVEKLQKAVEVTCFVPKRCNDMMNVGRLQGFEGKITAQGKLLQQDTFSVSEQEGNLVSRARERRVFLFELLVIFSEPIEKKKGFPLPGYTFKNSIKVSCLGVEGPPQEDPCCLVLTSRGTDGSVTRFIMHASSPEIQQAWYNDVVQILETQRNFLNALQSPIEYQRRENTTNSLGRSMKCAGVQPSDSSSPMDRRHQPCLLFYNNSLPSLHSPRLTSTSQVILSHSFIFAQCFITVFSIFTRCLFLFKVPNAAAVALRAAHPPFSSQQQLSLSTEVKHDCGTFSTLSPCSHHCCKVGQSSAAQFASSIDWLPLSKREKQRRKITQFYYNNAFQTLRLYHMINTKTLFIY</sequence>
<dbReference type="SMART" id="SM00233">
    <property type="entry name" value="PH"/>
    <property type="match status" value="1"/>
</dbReference>
<feature type="domain" description="DH" evidence="4">
    <location>
        <begin position="27"/>
        <end position="184"/>
    </location>
</feature>
<dbReference type="AlphaFoldDB" id="A0A3B5MS73"/>
<dbReference type="Proteomes" id="UP000261380">
    <property type="component" value="Unplaced"/>
</dbReference>
<dbReference type="GO" id="GO:0007411">
    <property type="term" value="P:axon guidance"/>
    <property type="evidence" value="ECO:0007669"/>
    <property type="project" value="TreeGrafter"/>
</dbReference>
<feature type="transmembrane region" description="Helical" evidence="2">
    <location>
        <begin position="12"/>
        <end position="32"/>
    </location>
</feature>
<dbReference type="GO" id="GO:0005737">
    <property type="term" value="C:cytoplasm"/>
    <property type="evidence" value="ECO:0007669"/>
    <property type="project" value="TreeGrafter"/>
</dbReference>
<reference evidence="5" key="2">
    <citation type="submission" date="2025-09" db="UniProtKB">
        <authorList>
            <consortium name="Ensembl"/>
        </authorList>
    </citation>
    <scope>IDENTIFICATION</scope>
</reference>
<dbReference type="CDD" id="cd00160">
    <property type="entry name" value="RhoGEF"/>
    <property type="match status" value="1"/>
</dbReference>
<dbReference type="GeneTree" id="ENSGT00940000154766"/>
<dbReference type="SUPFAM" id="SSF50729">
    <property type="entry name" value="PH domain-like"/>
    <property type="match status" value="1"/>
</dbReference>
<evidence type="ECO:0000256" key="1">
    <source>
        <dbReference type="ARBA" id="ARBA00022658"/>
    </source>
</evidence>
<dbReference type="InterPro" id="IPR055251">
    <property type="entry name" value="SOS1_NGEF_PH"/>
</dbReference>
<feature type="chain" id="PRO_5017239251" evidence="3">
    <location>
        <begin position="19"/>
        <end position="511"/>
    </location>
</feature>
<dbReference type="GO" id="GO:0005886">
    <property type="term" value="C:plasma membrane"/>
    <property type="evidence" value="ECO:0007669"/>
    <property type="project" value="TreeGrafter"/>
</dbReference>
<dbReference type="SUPFAM" id="SSF48065">
    <property type="entry name" value="DBL homology domain (DH-domain)"/>
    <property type="match status" value="1"/>
</dbReference>
<dbReference type="Pfam" id="PF00621">
    <property type="entry name" value="RhoGEF"/>
    <property type="match status" value="2"/>
</dbReference>